<dbReference type="HOGENOM" id="CLU_2904398_0_0_1"/>
<evidence type="ECO:0000313" key="2">
    <source>
        <dbReference type="EMBL" id="KIK56981.1"/>
    </source>
</evidence>
<gene>
    <name evidence="2" type="ORF">GYMLUDRAFT_46590</name>
</gene>
<dbReference type="Proteomes" id="UP000053593">
    <property type="component" value="Unassembled WGS sequence"/>
</dbReference>
<sequence length="62" mass="7002">MWQSSSRCGQNQSSGTNFCPQMSMGYRGHQHIEHPRQAIPPPYPHIPSHDPRQRSKMVTGSA</sequence>
<dbReference type="AlphaFoldDB" id="A0A0D0BPI7"/>
<proteinExistence type="predicted"/>
<reference evidence="2 3" key="1">
    <citation type="submission" date="2014-04" db="EMBL/GenBank/DDBJ databases">
        <title>Evolutionary Origins and Diversification of the Mycorrhizal Mutualists.</title>
        <authorList>
            <consortium name="DOE Joint Genome Institute"/>
            <consortium name="Mycorrhizal Genomics Consortium"/>
            <person name="Kohler A."/>
            <person name="Kuo A."/>
            <person name="Nagy L.G."/>
            <person name="Floudas D."/>
            <person name="Copeland A."/>
            <person name="Barry K.W."/>
            <person name="Cichocki N."/>
            <person name="Veneault-Fourrey C."/>
            <person name="LaButti K."/>
            <person name="Lindquist E.A."/>
            <person name="Lipzen A."/>
            <person name="Lundell T."/>
            <person name="Morin E."/>
            <person name="Murat C."/>
            <person name="Riley R."/>
            <person name="Ohm R."/>
            <person name="Sun H."/>
            <person name="Tunlid A."/>
            <person name="Henrissat B."/>
            <person name="Grigoriev I.V."/>
            <person name="Hibbett D.S."/>
            <person name="Martin F."/>
        </authorList>
    </citation>
    <scope>NUCLEOTIDE SEQUENCE [LARGE SCALE GENOMIC DNA]</scope>
    <source>
        <strain evidence="2 3">FD-317 M1</strain>
    </source>
</reference>
<organism evidence="2 3">
    <name type="scientific">Collybiopsis luxurians FD-317 M1</name>
    <dbReference type="NCBI Taxonomy" id="944289"/>
    <lineage>
        <taxon>Eukaryota</taxon>
        <taxon>Fungi</taxon>
        <taxon>Dikarya</taxon>
        <taxon>Basidiomycota</taxon>
        <taxon>Agaricomycotina</taxon>
        <taxon>Agaricomycetes</taxon>
        <taxon>Agaricomycetidae</taxon>
        <taxon>Agaricales</taxon>
        <taxon>Marasmiineae</taxon>
        <taxon>Omphalotaceae</taxon>
        <taxon>Collybiopsis</taxon>
        <taxon>Collybiopsis luxurians</taxon>
    </lineage>
</organism>
<feature type="compositionally biased region" description="Polar residues" evidence="1">
    <location>
        <begin position="1"/>
        <end position="20"/>
    </location>
</feature>
<evidence type="ECO:0000256" key="1">
    <source>
        <dbReference type="SAM" id="MobiDB-lite"/>
    </source>
</evidence>
<evidence type="ECO:0000313" key="3">
    <source>
        <dbReference type="Proteomes" id="UP000053593"/>
    </source>
</evidence>
<protein>
    <submittedName>
        <fullName evidence="2">Uncharacterized protein</fullName>
    </submittedName>
</protein>
<dbReference type="EMBL" id="KN834793">
    <property type="protein sequence ID" value="KIK56981.1"/>
    <property type="molecule type" value="Genomic_DNA"/>
</dbReference>
<accession>A0A0D0BPI7</accession>
<keyword evidence="3" id="KW-1185">Reference proteome</keyword>
<feature type="region of interest" description="Disordered" evidence="1">
    <location>
        <begin position="1"/>
        <end position="62"/>
    </location>
</feature>
<name>A0A0D0BPI7_9AGAR</name>